<feature type="domain" description="FBD" evidence="1">
    <location>
        <begin position="23"/>
        <end position="90"/>
    </location>
</feature>
<reference evidence="2 3" key="1">
    <citation type="submission" date="2024-12" db="EMBL/GenBank/DDBJ databases">
        <title>The unique morphological basis and parallel evolutionary history of personate flowers in Penstemon.</title>
        <authorList>
            <person name="Depatie T.H."/>
            <person name="Wessinger C.A."/>
        </authorList>
    </citation>
    <scope>NUCLEOTIDE SEQUENCE [LARGE SCALE GENOMIC DNA]</scope>
    <source>
        <strain evidence="2">WTNN_2</strain>
        <tissue evidence="2">Leaf</tissue>
    </source>
</reference>
<dbReference type="Proteomes" id="UP001634393">
    <property type="component" value="Unassembled WGS sequence"/>
</dbReference>
<gene>
    <name evidence="2" type="ORF">ACJIZ3_007786</name>
</gene>
<comment type="caution">
    <text evidence="2">The sequence shown here is derived from an EMBL/GenBank/DDBJ whole genome shotgun (WGS) entry which is preliminary data.</text>
</comment>
<keyword evidence="3" id="KW-1185">Reference proteome</keyword>
<dbReference type="SMART" id="SM00579">
    <property type="entry name" value="FBD"/>
    <property type="match status" value="1"/>
</dbReference>
<dbReference type="AlphaFoldDB" id="A0ABD3T920"/>
<name>A0ABD3T920_9LAMI</name>
<evidence type="ECO:0000313" key="3">
    <source>
        <dbReference type="Proteomes" id="UP001634393"/>
    </source>
</evidence>
<accession>A0ABD3T920</accession>
<proteinExistence type="predicted"/>
<protein>
    <recommendedName>
        <fullName evidence="1">FBD domain-containing protein</fullName>
    </recommendedName>
</protein>
<organism evidence="2 3">
    <name type="scientific">Penstemon smallii</name>
    <dbReference type="NCBI Taxonomy" id="265156"/>
    <lineage>
        <taxon>Eukaryota</taxon>
        <taxon>Viridiplantae</taxon>
        <taxon>Streptophyta</taxon>
        <taxon>Embryophyta</taxon>
        <taxon>Tracheophyta</taxon>
        <taxon>Spermatophyta</taxon>
        <taxon>Magnoliopsida</taxon>
        <taxon>eudicotyledons</taxon>
        <taxon>Gunneridae</taxon>
        <taxon>Pentapetalae</taxon>
        <taxon>asterids</taxon>
        <taxon>lamiids</taxon>
        <taxon>Lamiales</taxon>
        <taxon>Plantaginaceae</taxon>
        <taxon>Cheloneae</taxon>
        <taxon>Penstemon</taxon>
    </lineage>
</organism>
<sequence length="107" mass="12680">MVFWVTTGDRERYCWKSRVEDIACLSYHVKKIQIFHYDSSNTAFQLVKFLLRNSKVLESMEIMRLSPDKKNRKKLIALPRASSKVVICITDPRYRFHEDDSSCTEDD</sequence>
<dbReference type="Pfam" id="PF08387">
    <property type="entry name" value="FBD"/>
    <property type="match status" value="1"/>
</dbReference>
<evidence type="ECO:0000259" key="1">
    <source>
        <dbReference type="SMART" id="SM00579"/>
    </source>
</evidence>
<dbReference type="InterPro" id="IPR006566">
    <property type="entry name" value="FBD"/>
</dbReference>
<dbReference type="EMBL" id="JBJXBP010000004">
    <property type="protein sequence ID" value="KAL3833050.1"/>
    <property type="molecule type" value="Genomic_DNA"/>
</dbReference>
<evidence type="ECO:0000313" key="2">
    <source>
        <dbReference type="EMBL" id="KAL3833050.1"/>
    </source>
</evidence>